<dbReference type="AlphaFoldDB" id="A0A251X9K8"/>
<dbReference type="Pfam" id="PF01934">
    <property type="entry name" value="HepT-like"/>
    <property type="match status" value="1"/>
</dbReference>
<evidence type="ECO:0008006" key="8">
    <source>
        <dbReference type="Google" id="ProtNLM"/>
    </source>
</evidence>
<comment type="caution">
    <text evidence="6">The sequence shown here is derived from an EMBL/GenBank/DDBJ whole genome shotgun (WGS) entry which is preliminary data.</text>
</comment>
<name>A0A251X9K8_9GAMM</name>
<keyword evidence="1" id="KW-0597">Phosphoprotein</keyword>
<organism evidence="6 7">
    <name type="scientific">Thioflexithrix psekupsensis</name>
    <dbReference type="NCBI Taxonomy" id="1570016"/>
    <lineage>
        <taxon>Bacteria</taxon>
        <taxon>Pseudomonadati</taxon>
        <taxon>Pseudomonadota</taxon>
        <taxon>Gammaproteobacteria</taxon>
        <taxon>Thiotrichales</taxon>
        <taxon>Thioflexithrix</taxon>
    </lineage>
</organism>
<protein>
    <recommendedName>
        <fullName evidence="8">Antitoxin</fullName>
    </recommendedName>
</protein>
<dbReference type="InterPro" id="IPR051813">
    <property type="entry name" value="HepT_RNase_toxin"/>
</dbReference>
<dbReference type="RefSeq" id="WP_086488265.1">
    <property type="nucleotide sequence ID" value="NZ_MSLT01000012.1"/>
</dbReference>
<keyword evidence="5" id="KW-0378">Hydrolase</keyword>
<accession>A0A251X9K8</accession>
<dbReference type="GO" id="GO:0000166">
    <property type="term" value="F:nucleotide binding"/>
    <property type="evidence" value="ECO:0007669"/>
    <property type="project" value="UniProtKB-KW"/>
</dbReference>
<dbReference type="OrthoDB" id="4829434at2"/>
<evidence type="ECO:0000256" key="5">
    <source>
        <dbReference type="ARBA" id="ARBA00022801"/>
    </source>
</evidence>
<keyword evidence="7" id="KW-1185">Reference proteome</keyword>
<dbReference type="GO" id="GO:0016787">
    <property type="term" value="F:hydrolase activity"/>
    <property type="evidence" value="ECO:0007669"/>
    <property type="project" value="UniProtKB-KW"/>
</dbReference>
<evidence type="ECO:0000256" key="2">
    <source>
        <dbReference type="ARBA" id="ARBA00022649"/>
    </source>
</evidence>
<evidence type="ECO:0000313" key="7">
    <source>
        <dbReference type="Proteomes" id="UP000194798"/>
    </source>
</evidence>
<dbReference type="GO" id="GO:0004540">
    <property type="term" value="F:RNA nuclease activity"/>
    <property type="evidence" value="ECO:0007669"/>
    <property type="project" value="InterPro"/>
</dbReference>
<gene>
    <name evidence="6" type="ORF">TPSD3_09285</name>
</gene>
<evidence type="ECO:0000256" key="4">
    <source>
        <dbReference type="ARBA" id="ARBA00022741"/>
    </source>
</evidence>
<keyword evidence="4" id="KW-0547">Nucleotide-binding</keyword>
<proteinExistence type="predicted"/>
<dbReference type="GO" id="GO:0110001">
    <property type="term" value="C:toxin-antitoxin complex"/>
    <property type="evidence" value="ECO:0007669"/>
    <property type="project" value="InterPro"/>
</dbReference>
<evidence type="ECO:0000313" key="6">
    <source>
        <dbReference type="EMBL" id="OUD14484.1"/>
    </source>
</evidence>
<dbReference type="Proteomes" id="UP000194798">
    <property type="component" value="Unassembled WGS sequence"/>
</dbReference>
<dbReference type="PANTHER" id="PTHR34139:SF1">
    <property type="entry name" value="RNASE MJ1380-RELATED"/>
    <property type="match status" value="1"/>
</dbReference>
<keyword evidence="2" id="KW-1277">Toxin-antitoxin system</keyword>
<keyword evidence="3" id="KW-0540">Nuclease</keyword>
<dbReference type="EMBL" id="MSLT01000012">
    <property type="protein sequence ID" value="OUD14484.1"/>
    <property type="molecule type" value="Genomic_DNA"/>
</dbReference>
<reference evidence="6 7" key="1">
    <citation type="submission" date="2016-12" db="EMBL/GenBank/DDBJ databases">
        <title>Thioflexothrix psekupsii D3 genome sequencing and assembly.</title>
        <authorList>
            <person name="Fomenkov A."/>
            <person name="Vincze T."/>
            <person name="Grabovich M."/>
            <person name="Anton B.P."/>
            <person name="Dubinina G."/>
            <person name="Orlova M."/>
            <person name="Belousova E."/>
            <person name="Roberts R.J."/>
        </authorList>
    </citation>
    <scope>NUCLEOTIDE SEQUENCE [LARGE SCALE GENOMIC DNA]</scope>
    <source>
        <strain evidence="6">D3</strain>
    </source>
</reference>
<dbReference type="PANTHER" id="PTHR34139">
    <property type="entry name" value="UPF0331 PROTEIN MJ0127"/>
    <property type="match status" value="1"/>
</dbReference>
<evidence type="ECO:0000256" key="3">
    <source>
        <dbReference type="ARBA" id="ARBA00022722"/>
    </source>
</evidence>
<dbReference type="InterPro" id="IPR008201">
    <property type="entry name" value="HepT-like"/>
</dbReference>
<evidence type="ECO:0000256" key="1">
    <source>
        <dbReference type="ARBA" id="ARBA00022553"/>
    </source>
</evidence>
<sequence>MFKKNENIIEQLETILNALRRIPRRFAGIKTATDFSQSEEGIDKLDAICMILIAAGEAFKRLDQKTEGQLLIHYPQVDWKGVKGVRDVIAHGYFDVDSEQLFNLCRDDIPILIQTVQQMIIDITKLSDS</sequence>